<name>A0AAD7PYW5_QUISA</name>
<accession>A0AAD7PYW5</accession>
<dbReference type="KEGG" id="qsa:O6P43_009729"/>
<dbReference type="InterPro" id="IPR036291">
    <property type="entry name" value="NAD(P)-bd_dom_sf"/>
</dbReference>
<dbReference type="EMBL" id="JARAOO010000004">
    <property type="protein sequence ID" value="KAJ7971749.1"/>
    <property type="molecule type" value="Genomic_DNA"/>
</dbReference>
<sequence>MVYVDDVTRAHIFLLEHSNPKRRYNCSSNLITIEGMSEFLSSKYPNPFPVPTVDSLQEIRGRKSHALSSKKLMDVGFEFKYGFDEMFNEAIQCCKEKGYL</sequence>
<dbReference type="SUPFAM" id="SSF51735">
    <property type="entry name" value="NAD(P)-binding Rossmann-fold domains"/>
    <property type="match status" value="1"/>
</dbReference>
<reference evidence="1" key="1">
    <citation type="journal article" date="2023" name="Science">
        <title>Elucidation of the pathway for biosynthesis of saponin adjuvants from the soapbark tree.</title>
        <authorList>
            <person name="Reed J."/>
            <person name="Orme A."/>
            <person name="El-Demerdash A."/>
            <person name="Owen C."/>
            <person name="Martin L.B.B."/>
            <person name="Misra R.C."/>
            <person name="Kikuchi S."/>
            <person name="Rejzek M."/>
            <person name="Martin A.C."/>
            <person name="Harkess A."/>
            <person name="Leebens-Mack J."/>
            <person name="Louveau T."/>
            <person name="Stephenson M.J."/>
            <person name="Osbourn A."/>
        </authorList>
    </citation>
    <scope>NUCLEOTIDE SEQUENCE</scope>
    <source>
        <strain evidence="1">S10</strain>
    </source>
</reference>
<gene>
    <name evidence="1" type="ORF">O6P43_009729</name>
</gene>
<dbReference type="Proteomes" id="UP001163823">
    <property type="component" value="Chromosome 4"/>
</dbReference>
<organism evidence="1 2">
    <name type="scientific">Quillaja saponaria</name>
    <name type="common">Soap bark tree</name>
    <dbReference type="NCBI Taxonomy" id="32244"/>
    <lineage>
        <taxon>Eukaryota</taxon>
        <taxon>Viridiplantae</taxon>
        <taxon>Streptophyta</taxon>
        <taxon>Embryophyta</taxon>
        <taxon>Tracheophyta</taxon>
        <taxon>Spermatophyta</taxon>
        <taxon>Magnoliopsida</taxon>
        <taxon>eudicotyledons</taxon>
        <taxon>Gunneridae</taxon>
        <taxon>Pentapetalae</taxon>
        <taxon>rosids</taxon>
        <taxon>fabids</taxon>
        <taxon>Fabales</taxon>
        <taxon>Quillajaceae</taxon>
        <taxon>Quillaja</taxon>
    </lineage>
</organism>
<dbReference type="AlphaFoldDB" id="A0AAD7PYW5"/>
<keyword evidence="2" id="KW-1185">Reference proteome</keyword>
<evidence type="ECO:0000313" key="2">
    <source>
        <dbReference type="Proteomes" id="UP001163823"/>
    </source>
</evidence>
<dbReference type="Gene3D" id="3.40.50.720">
    <property type="entry name" value="NAD(P)-binding Rossmann-like Domain"/>
    <property type="match status" value="1"/>
</dbReference>
<comment type="caution">
    <text evidence="1">The sequence shown here is derived from an EMBL/GenBank/DDBJ whole genome shotgun (WGS) entry which is preliminary data.</text>
</comment>
<proteinExistence type="predicted"/>
<evidence type="ECO:0000313" key="1">
    <source>
        <dbReference type="EMBL" id="KAJ7971749.1"/>
    </source>
</evidence>
<protein>
    <submittedName>
        <fullName evidence="1">Dihydroflavonol-4-reductase-like protein</fullName>
    </submittedName>
</protein>